<dbReference type="AlphaFoldDB" id="A0A9D4Q434"/>
<dbReference type="Proteomes" id="UP000821837">
    <property type="component" value="Unassembled WGS sequence"/>
</dbReference>
<dbReference type="VEuPathDB" id="VectorBase:RSAN_041352"/>
<name>A0A9D4Q434_RHISA</name>
<sequence>MAATKMDALVVSFVSSSNYFQLENSLSWISFPAGKRFFGNVRSFGGHEDHPTIVNFSYIFRLLTIYAPMKAAIKGDVEAHEDILPVLSGVLEAGVKDECHKEKLNTRLEKKLEELCFGLQDTSTMAALPSTSKDHLYSKTAAEDCVVHYAAGYIVSWKSPLHKPNDPK</sequence>
<organism evidence="1 2">
    <name type="scientific">Rhipicephalus sanguineus</name>
    <name type="common">Brown dog tick</name>
    <name type="synonym">Ixodes sanguineus</name>
    <dbReference type="NCBI Taxonomy" id="34632"/>
    <lineage>
        <taxon>Eukaryota</taxon>
        <taxon>Metazoa</taxon>
        <taxon>Ecdysozoa</taxon>
        <taxon>Arthropoda</taxon>
        <taxon>Chelicerata</taxon>
        <taxon>Arachnida</taxon>
        <taxon>Acari</taxon>
        <taxon>Parasitiformes</taxon>
        <taxon>Ixodida</taxon>
        <taxon>Ixodoidea</taxon>
        <taxon>Ixodidae</taxon>
        <taxon>Rhipicephalinae</taxon>
        <taxon>Rhipicephalus</taxon>
        <taxon>Rhipicephalus</taxon>
    </lineage>
</organism>
<gene>
    <name evidence="1" type="ORF">HPB52_000130</name>
</gene>
<evidence type="ECO:0000313" key="2">
    <source>
        <dbReference type="Proteomes" id="UP000821837"/>
    </source>
</evidence>
<protein>
    <submittedName>
        <fullName evidence="1">Uncharacterized protein</fullName>
    </submittedName>
</protein>
<proteinExistence type="predicted"/>
<accession>A0A9D4Q434</accession>
<dbReference type="EMBL" id="JABSTV010001248">
    <property type="protein sequence ID" value="KAH7967567.1"/>
    <property type="molecule type" value="Genomic_DNA"/>
</dbReference>
<reference evidence="1" key="2">
    <citation type="submission" date="2021-09" db="EMBL/GenBank/DDBJ databases">
        <authorList>
            <person name="Jia N."/>
            <person name="Wang J."/>
            <person name="Shi W."/>
            <person name="Du L."/>
            <person name="Sun Y."/>
            <person name="Zhan W."/>
            <person name="Jiang J."/>
            <person name="Wang Q."/>
            <person name="Zhang B."/>
            <person name="Ji P."/>
            <person name="Sakyi L.B."/>
            <person name="Cui X."/>
            <person name="Yuan T."/>
            <person name="Jiang B."/>
            <person name="Yang W."/>
            <person name="Lam T.T.-Y."/>
            <person name="Chang Q."/>
            <person name="Ding S."/>
            <person name="Wang X."/>
            <person name="Zhu J."/>
            <person name="Ruan X."/>
            <person name="Zhao L."/>
            <person name="Wei J."/>
            <person name="Que T."/>
            <person name="Du C."/>
            <person name="Cheng J."/>
            <person name="Dai P."/>
            <person name="Han X."/>
            <person name="Huang E."/>
            <person name="Gao Y."/>
            <person name="Liu J."/>
            <person name="Shao H."/>
            <person name="Ye R."/>
            <person name="Li L."/>
            <person name="Wei W."/>
            <person name="Wang X."/>
            <person name="Wang C."/>
            <person name="Huo Q."/>
            <person name="Li W."/>
            <person name="Guo W."/>
            <person name="Chen H."/>
            <person name="Chen S."/>
            <person name="Zhou L."/>
            <person name="Zhou L."/>
            <person name="Ni X."/>
            <person name="Tian J."/>
            <person name="Zhou Y."/>
            <person name="Sheng Y."/>
            <person name="Liu T."/>
            <person name="Pan Y."/>
            <person name="Xia L."/>
            <person name="Li J."/>
            <person name="Zhao F."/>
            <person name="Cao W."/>
        </authorList>
    </citation>
    <scope>NUCLEOTIDE SEQUENCE</scope>
    <source>
        <strain evidence="1">Rsan-2018</strain>
        <tissue evidence="1">Larvae</tissue>
    </source>
</reference>
<evidence type="ECO:0000313" key="1">
    <source>
        <dbReference type="EMBL" id="KAH7967567.1"/>
    </source>
</evidence>
<keyword evidence="2" id="KW-1185">Reference proteome</keyword>
<comment type="caution">
    <text evidence="1">The sequence shown here is derived from an EMBL/GenBank/DDBJ whole genome shotgun (WGS) entry which is preliminary data.</text>
</comment>
<reference evidence="1" key="1">
    <citation type="journal article" date="2020" name="Cell">
        <title>Large-Scale Comparative Analyses of Tick Genomes Elucidate Their Genetic Diversity and Vector Capacities.</title>
        <authorList>
            <consortium name="Tick Genome and Microbiome Consortium (TIGMIC)"/>
            <person name="Jia N."/>
            <person name="Wang J."/>
            <person name="Shi W."/>
            <person name="Du L."/>
            <person name="Sun Y."/>
            <person name="Zhan W."/>
            <person name="Jiang J.F."/>
            <person name="Wang Q."/>
            <person name="Zhang B."/>
            <person name="Ji P."/>
            <person name="Bell-Sakyi L."/>
            <person name="Cui X.M."/>
            <person name="Yuan T.T."/>
            <person name="Jiang B.G."/>
            <person name="Yang W.F."/>
            <person name="Lam T.T."/>
            <person name="Chang Q.C."/>
            <person name="Ding S.J."/>
            <person name="Wang X.J."/>
            <person name="Zhu J.G."/>
            <person name="Ruan X.D."/>
            <person name="Zhao L."/>
            <person name="Wei J.T."/>
            <person name="Ye R.Z."/>
            <person name="Que T.C."/>
            <person name="Du C.H."/>
            <person name="Zhou Y.H."/>
            <person name="Cheng J.X."/>
            <person name="Dai P.F."/>
            <person name="Guo W.B."/>
            <person name="Han X.H."/>
            <person name="Huang E.J."/>
            <person name="Li L.F."/>
            <person name="Wei W."/>
            <person name="Gao Y.C."/>
            <person name="Liu J.Z."/>
            <person name="Shao H.Z."/>
            <person name="Wang X."/>
            <person name="Wang C.C."/>
            <person name="Yang T.C."/>
            <person name="Huo Q.B."/>
            <person name="Li W."/>
            <person name="Chen H.Y."/>
            <person name="Chen S.E."/>
            <person name="Zhou L.G."/>
            <person name="Ni X.B."/>
            <person name="Tian J.H."/>
            <person name="Sheng Y."/>
            <person name="Liu T."/>
            <person name="Pan Y.S."/>
            <person name="Xia L.Y."/>
            <person name="Li J."/>
            <person name="Zhao F."/>
            <person name="Cao W.C."/>
        </authorList>
    </citation>
    <scope>NUCLEOTIDE SEQUENCE</scope>
    <source>
        <strain evidence="1">Rsan-2018</strain>
    </source>
</reference>